<dbReference type="AlphaFoldDB" id="A0A9W8MBR3"/>
<keyword evidence="1" id="KW-0812">Transmembrane</keyword>
<feature type="non-terminal residue" evidence="2">
    <location>
        <position position="138"/>
    </location>
</feature>
<organism evidence="2 3">
    <name type="scientific">Candolleomyces eurysporus</name>
    <dbReference type="NCBI Taxonomy" id="2828524"/>
    <lineage>
        <taxon>Eukaryota</taxon>
        <taxon>Fungi</taxon>
        <taxon>Dikarya</taxon>
        <taxon>Basidiomycota</taxon>
        <taxon>Agaricomycotina</taxon>
        <taxon>Agaricomycetes</taxon>
        <taxon>Agaricomycetidae</taxon>
        <taxon>Agaricales</taxon>
        <taxon>Agaricineae</taxon>
        <taxon>Psathyrellaceae</taxon>
        <taxon>Candolleomyces</taxon>
    </lineage>
</organism>
<reference evidence="2" key="1">
    <citation type="submission" date="2022-06" db="EMBL/GenBank/DDBJ databases">
        <title>Genome Sequence of Candolleomyces eurysporus.</title>
        <authorList>
            <person name="Buettner E."/>
        </authorList>
    </citation>
    <scope>NUCLEOTIDE SEQUENCE</scope>
    <source>
        <strain evidence="2">VTCC 930004</strain>
    </source>
</reference>
<proteinExistence type="predicted"/>
<evidence type="ECO:0000313" key="2">
    <source>
        <dbReference type="EMBL" id="KAJ2926180.1"/>
    </source>
</evidence>
<gene>
    <name evidence="2" type="ORF">H1R20_g10916</name>
</gene>
<keyword evidence="3" id="KW-1185">Reference proteome</keyword>
<accession>A0A9W8MBR3</accession>
<feature type="transmembrane region" description="Helical" evidence="1">
    <location>
        <begin position="113"/>
        <end position="137"/>
    </location>
</feature>
<evidence type="ECO:0000313" key="3">
    <source>
        <dbReference type="Proteomes" id="UP001140091"/>
    </source>
</evidence>
<keyword evidence="1" id="KW-0472">Membrane</keyword>
<dbReference type="Proteomes" id="UP001140091">
    <property type="component" value="Unassembled WGS sequence"/>
</dbReference>
<keyword evidence="1" id="KW-1133">Transmembrane helix</keyword>
<dbReference type="EMBL" id="JANBPK010001077">
    <property type="protein sequence ID" value="KAJ2926180.1"/>
    <property type="molecule type" value="Genomic_DNA"/>
</dbReference>
<evidence type="ECO:0000256" key="1">
    <source>
        <dbReference type="SAM" id="Phobius"/>
    </source>
</evidence>
<name>A0A9W8MBR3_9AGAR</name>
<dbReference type="OrthoDB" id="2581067at2759"/>
<protein>
    <submittedName>
        <fullName evidence="2">Uncharacterized protein</fullName>
    </submittedName>
</protein>
<comment type="caution">
    <text evidence="2">The sequence shown here is derived from an EMBL/GenBank/DDBJ whole genome shotgun (WGS) entry which is preliminary data.</text>
</comment>
<sequence length="138" mass="14056">MGERPELVRINVDGLILVAKNVPSKPGGLNIYLENVPAGDDYVLVFMNSTHGVLQGSSQRFAILPSSGSPTSAPIAPVDKAVTVSVTSGPNPTAFFATTLPALPWSAATNLRVGGGAMCGVLGMAGVALLSAGWILLV</sequence>